<organism evidence="1 2">
    <name type="scientific">Neurospora intermedia</name>
    <dbReference type="NCBI Taxonomy" id="5142"/>
    <lineage>
        <taxon>Eukaryota</taxon>
        <taxon>Fungi</taxon>
        <taxon>Dikarya</taxon>
        <taxon>Ascomycota</taxon>
        <taxon>Pezizomycotina</taxon>
        <taxon>Sordariomycetes</taxon>
        <taxon>Sordariomycetidae</taxon>
        <taxon>Sordariales</taxon>
        <taxon>Sordariaceae</taxon>
        <taxon>Neurospora</taxon>
    </lineage>
</organism>
<sequence>MAGGSLMNKAFRLKLDSLVQLCCLDRALLVNKRTVSEDLVRCAIGVLYGDLMMLTVPRSLHQGAAAVGLQMRQEDVKAKKDVSPTCVIPMQTGDRLRLVCNPSYGHDKISKREPLKKIRYKYLDQRSYDLIERLPINTGNGPHEGRMDFARGETEWRWPSASSWIPRRN</sequence>
<dbReference type="EMBL" id="JAVLET010000013">
    <property type="protein sequence ID" value="KAL0466370.1"/>
    <property type="molecule type" value="Genomic_DNA"/>
</dbReference>
<dbReference type="Proteomes" id="UP001451303">
    <property type="component" value="Unassembled WGS sequence"/>
</dbReference>
<keyword evidence="2" id="KW-1185">Reference proteome</keyword>
<name>A0ABR3D0Z8_NEUIN</name>
<evidence type="ECO:0000313" key="2">
    <source>
        <dbReference type="Proteomes" id="UP001451303"/>
    </source>
</evidence>
<protein>
    <submittedName>
        <fullName evidence="1">Uncharacterized protein</fullName>
    </submittedName>
</protein>
<comment type="caution">
    <text evidence="1">The sequence shown here is derived from an EMBL/GenBank/DDBJ whole genome shotgun (WGS) entry which is preliminary data.</text>
</comment>
<evidence type="ECO:0000313" key="1">
    <source>
        <dbReference type="EMBL" id="KAL0466370.1"/>
    </source>
</evidence>
<proteinExistence type="predicted"/>
<gene>
    <name evidence="1" type="ORF">QR685DRAFT_547962</name>
</gene>
<accession>A0ABR3D0Z8</accession>
<reference evidence="1 2" key="1">
    <citation type="submission" date="2023-09" db="EMBL/GenBank/DDBJ databases">
        <title>Multi-omics analysis of a traditional fermented food reveals byproduct-associated fungal strains for waste-to-food upcycling.</title>
        <authorList>
            <consortium name="Lawrence Berkeley National Laboratory"/>
            <person name="Rekdal V.M."/>
            <person name="Villalobos-Escobedo J.M."/>
            <person name="Rodriguez-Valeron N."/>
            <person name="Garcia M.O."/>
            <person name="Vasquez D.P."/>
            <person name="Damayanti I."/>
            <person name="Sorensen P.M."/>
            <person name="Baidoo E.E."/>
            <person name="De Carvalho A.C."/>
            <person name="Riley R."/>
            <person name="Lipzen A."/>
            <person name="He G."/>
            <person name="Yan M."/>
            <person name="Haridas S."/>
            <person name="Daum C."/>
            <person name="Yoshinaga Y."/>
            <person name="Ng V."/>
            <person name="Grigoriev I.V."/>
            <person name="Munk R."/>
            <person name="Nuraida L."/>
            <person name="Wijaya C.H."/>
            <person name="Morales P.-C."/>
            <person name="Keasling J.D."/>
        </authorList>
    </citation>
    <scope>NUCLEOTIDE SEQUENCE [LARGE SCALE GENOMIC DNA]</scope>
    <source>
        <strain evidence="1 2">FGSC 2613</strain>
    </source>
</reference>